<dbReference type="EMBL" id="JAACXV010000184">
    <property type="protein sequence ID" value="KAF7282187.1"/>
    <property type="molecule type" value="Genomic_DNA"/>
</dbReference>
<keyword evidence="4" id="KW-1185">Reference proteome</keyword>
<keyword evidence="2" id="KW-0472">Membrane</keyword>
<sequence length="364" mass="41538">MSRRNPSFQRRFSPAESNPYQITSLPLSHPPGNHPYQVKKPIKKGISPPSHQFVDAGFSDATTDSYYAYCDQTGLHHNRHKENGNTFSDDSGSTRLPYLEFDEESNRHSRFSDRSYDCISRHHHPYQHQPHPTDRRILNQENENWEDRVYQEIQTPEPVGKPNPSPRRVQTSRLSDGPQSSISSVHTSMVYGCGGKCQTFESICYFVLQLIFTISLLIGVSLCIAGVVLRKSAAKNLQVLVYIGILLAFVSGLLLTVQCRAKNTAKRRIRARQAAKRAPIPMQTLTITPNPIQHYQQNQNDNIRESQRLKPLPQVHSNTLHLTQKPPKLTHNDLLEEQPGIPWWRRKDWNASKTLLGNKLIAKV</sequence>
<keyword evidence="2" id="KW-1133">Transmembrane helix</keyword>
<keyword evidence="2" id="KW-0812">Transmembrane</keyword>
<evidence type="ECO:0000256" key="1">
    <source>
        <dbReference type="SAM" id="MobiDB-lite"/>
    </source>
</evidence>
<gene>
    <name evidence="3" type="ORF">GWI33_003074</name>
</gene>
<evidence type="ECO:0000313" key="4">
    <source>
        <dbReference type="Proteomes" id="UP000625711"/>
    </source>
</evidence>
<dbReference type="OrthoDB" id="6427659at2759"/>
<feature type="region of interest" description="Disordered" evidence="1">
    <location>
        <begin position="1"/>
        <end position="41"/>
    </location>
</feature>
<name>A0A834IND2_RHYFE</name>
<dbReference type="Proteomes" id="UP000625711">
    <property type="component" value="Unassembled WGS sequence"/>
</dbReference>
<accession>A0A834IND2</accession>
<evidence type="ECO:0000313" key="3">
    <source>
        <dbReference type="EMBL" id="KAF7282187.1"/>
    </source>
</evidence>
<feature type="compositionally biased region" description="Polar residues" evidence="1">
    <location>
        <begin position="1"/>
        <end position="26"/>
    </location>
</feature>
<feature type="transmembrane region" description="Helical" evidence="2">
    <location>
        <begin position="203"/>
        <end position="227"/>
    </location>
</feature>
<feature type="compositionally biased region" description="Polar residues" evidence="1">
    <location>
        <begin position="168"/>
        <end position="182"/>
    </location>
</feature>
<organism evidence="3 4">
    <name type="scientific">Rhynchophorus ferrugineus</name>
    <name type="common">Red palm weevil</name>
    <name type="synonym">Curculio ferrugineus</name>
    <dbReference type="NCBI Taxonomy" id="354439"/>
    <lineage>
        <taxon>Eukaryota</taxon>
        <taxon>Metazoa</taxon>
        <taxon>Ecdysozoa</taxon>
        <taxon>Arthropoda</taxon>
        <taxon>Hexapoda</taxon>
        <taxon>Insecta</taxon>
        <taxon>Pterygota</taxon>
        <taxon>Neoptera</taxon>
        <taxon>Endopterygota</taxon>
        <taxon>Coleoptera</taxon>
        <taxon>Polyphaga</taxon>
        <taxon>Cucujiformia</taxon>
        <taxon>Curculionidae</taxon>
        <taxon>Dryophthorinae</taxon>
        <taxon>Rhynchophorus</taxon>
    </lineage>
</organism>
<dbReference type="AlphaFoldDB" id="A0A834IND2"/>
<evidence type="ECO:0000256" key="2">
    <source>
        <dbReference type="SAM" id="Phobius"/>
    </source>
</evidence>
<protein>
    <submittedName>
        <fullName evidence="3">Uncharacterized protein</fullName>
    </submittedName>
</protein>
<reference evidence="3" key="1">
    <citation type="submission" date="2020-08" db="EMBL/GenBank/DDBJ databases">
        <title>Genome sequencing and assembly of the red palm weevil Rhynchophorus ferrugineus.</title>
        <authorList>
            <person name="Dias G.B."/>
            <person name="Bergman C.M."/>
            <person name="Manee M."/>
        </authorList>
    </citation>
    <scope>NUCLEOTIDE SEQUENCE</scope>
    <source>
        <strain evidence="3">AA-2017</strain>
        <tissue evidence="3">Whole larva</tissue>
    </source>
</reference>
<comment type="caution">
    <text evidence="3">The sequence shown here is derived from an EMBL/GenBank/DDBJ whole genome shotgun (WGS) entry which is preliminary data.</text>
</comment>
<feature type="transmembrane region" description="Helical" evidence="2">
    <location>
        <begin position="239"/>
        <end position="257"/>
    </location>
</feature>
<proteinExistence type="predicted"/>
<feature type="region of interest" description="Disordered" evidence="1">
    <location>
        <begin position="153"/>
        <end position="182"/>
    </location>
</feature>